<dbReference type="GeneID" id="9887713"/>
<dbReference type="RefSeq" id="YP_003969943.1">
    <property type="nucleotide sequence ID" value="NC_014637.1"/>
</dbReference>
<evidence type="ECO:0000313" key="2">
    <source>
        <dbReference type="EMBL" id="ADO67344.1"/>
    </source>
</evidence>
<organism evidence="2 3">
    <name type="scientific">Cafeteria roenbergensis virus (strain BV-PW1)</name>
    <name type="common">CroV</name>
    <dbReference type="NCBI Taxonomy" id="693272"/>
    <lineage>
        <taxon>Viruses</taxon>
        <taxon>Varidnaviria</taxon>
        <taxon>Bamfordvirae</taxon>
        <taxon>Nucleocytoviricota</taxon>
        <taxon>Megaviricetes</taxon>
        <taxon>Imitervirales</taxon>
        <taxon>Mimiviridae</taxon>
        <taxon>Aliimimivirinae</taxon>
        <taxon>Rheavirus</taxon>
        <taxon>Rheavirus sinusmexicani</taxon>
    </lineage>
</organism>
<feature type="transmembrane region" description="Helical" evidence="1">
    <location>
        <begin position="6"/>
        <end position="22"/>
    </location>
</feature>
<accession>E3T581</accession>
<keyword evidence="1" id="KW-0472">Membrane</keyword>
<dbReference type="Proteomes" id="UP000029781">
    <property type="component" value="Segment"/>
</dbReference>
<gene>
    <name evidence="2" type="ORF">crov310</name>
</gene>
<protein>
    <submittedName>
        <fullName evidence="2">Uncharacterized protein</fullName>
    </submittedName>
</protein>
<dbReference type="EMBL" id="GU244497">
    <property type="protein sequence ID" value="ADO67344.1"/>
    <property type="molecule type" value="Genomic_DNA"/>
</dbReference>
<keyword evidence="1" id="KW-1133">Transmembrane helix</keyword>
<evidence type="ECO:0000313" key="3">
    <source>
        <dbReference type="Proteomes" id="UP000029781"/>
    </source>
</evidence>
<organismHost>
    <name type="scientific">Cafeteria roenbergensis</name>
    <name type="common">Marine flagellate</name>
    <dbReference type="NCBI Taxonomy" id="33653"/>
</organismHost>
<dbReference type="KEGG" id="vg:9887713"/>
<reference evidence="2 3" key="1">
    <citation type="journal article" date="2010" name="Proc. Natl. Acad. Sci. U.S.A.">
        <title>Giant virus with a remarkable complement of genes infects marine zooplankton.</title>
        <authorList>
            <person name="Fischer M.G."/>
            <person name="Allen M.J."/>
            <person name="Wilson W.H."/>
            <person name="Suttle C.A."/>
        </authorList>
    </citation>
    <scope>NUCLEOTIDE SEQUENCE [LARGE SCALE GENOMIC DNA]</scope>
    <source>
        <strain evidence="2 3">BV-PW1</strain>
    </source>
</reference>
<sequence>MSTIKSILIMVLLVLIIYIIVIKPQIIKKIPLLSNIYNMFVSFPSIKSSNIMEKFHLNNLETTEESNILLTSPTINPLEARQLLHMKNSLIKPFTNIGTHPDTNHYQRISSLDFKNIQMYLSNLLSKIVHEKINYKIVPEFITPNIFCAVSTNLLFITPIEIKGKLYINHKLFGDININFMMKGSTNTVYVPKNGIFVNNKKYEMYIDNVIILSIKKINSPEYKQNGFYATADNIDMRVTDDTNDITSFNKTPQQINNERKKEIPMKTFAELEGTQDTEDYLNLSEIINENMSDEITY</sequence>
<keyword evidence="1" id="KW-0812">Transmembrane</keyword>
<keyword evidence="3" id="KW-1185">Reference proteome</keyword>
<name>E3T581_CROVB</name>
<evidence type="ECO:0000256" key="1">
    <source>
        <dbReference type="SAM" id="Phobius"/>
    </source>
</evidence>
<proteinExistence type="predicted"/>